<evidence type="ECO:0000313" key="10">
    <source>
        <dbReference type="EMBL" id="TQL60551.1"/>
    </source>
</evidence>
<evidence type="ECO:0000259" key="9">
    <source>
        <dbReference type="Pfam" id="PF03372"/>
    </source>
</evidence>
<dbReference type="OrthoDB" id="3820230at2"/>
<sequence>MTRAALRVATWNVHDLKDDVEAAVRVVRAVDPDVLCLQEVPRRPFSGRRVGGFAQRCGLSFAGRHRGSGGTTVLTRPSLDLHDSRHEGLPVAPLQRERGYAVARVALPGHRPLTVASIHLGLDPVEREHHLLQVLSDVGPSEALVVAGDLNEVSSGRAWRTLASRLPQVSPARPTFSARHPRMAIDAVFASLPALPDDPVPGLDPADLVRASDHLPVWVDLDVSRLARVRRA</sequence>
<keyword evidence="10" id="KW-0255">Endonuclease</keyword>
<evidence type="ECO:0000256" key="3">
    <source>
        <dbReference type="ARBA" id="ARBA00022722"/>
    </source>
</evidence>
<keyword evidence="10" id="KW-0269">Exonuclease</keyword>
<dbReference type="RefSeq" id="WP_141788433.1">
    <property type="nucleotide sequence ID" value="NZ_BAAAKX010000002.1"/>
</dbReference>
<dbReference type="PANTHER" id="PTHR15822">
    <property type="entry name" value="TRAF AND TNF RECEPTOR-ASSOCIATED PROTEIN"/>
    <property type="match status" value="1"/>
</dbReference>
<proteinExistence type="predicted"/>
<dbReference type="AlphaFoldDB" id="A0A542ZJL8"/>
<dbReference type="InterPro" id="IPR051547">
    <property type="entry name" value="TDP2-like"/>
</dbReference>
<dbReference type="GO" id="GO:0046872">
    <property type="term" value="F:metal ion binding"/>
    <property type="evidence" value="ECO:0007669"/>
    <property type="project" value="UniProtKB-KW"/>
</dbReference>
<dbReference type="SUPFAM" id="SSF56219">
    <property type="entry name" value="DNase I-like"/>
    <property type="match status" value="1"/>
</dbReference>
<dbReference type="GO" id="GO:0006281">
    <property type="term" value="P:DNA repair"/>
    <property type="evidence" value="ECO:0007669"/>
    <property type="project" value="UniProtKB-KW"/>
</dbReference>
<evidence type="ECO:0000256" key="6">
    <source>
        <dbReference type="ARBA" id="ARBA00022801"/>
    </source>
</evidence>
<dbReference type="GO" id="GO:0004519">
    <property type="term" value="F:endonuclease activity"/>
    <property type="evidence" value="ECO:0007669"/>
    <property type="project" value="UniProtKB-KW"/>
</dbReference>
<comment type="caution">
    <text evidence="10">The sequence shown here is derived from an EMBL/GenBank/DDBJ whole genome shotgun (WGS) entry which is preliminary data.</text>
</comment>
<dbReference type="InterPro" id="IPR005135">
    <property type="entry name" value="Endo/exonuclease/phosphatase"/>
</dbReference>
<feature type="domain" description="Endonuclease/exonuclease/phosphatase" evidence="9">
    <location>
        <begin position="9"/>
        <end position="214"/>
    </location>
</feature>
<protein>
    <submittedName>
        <fullName evidence="10">Endonuclease/exonuclease/phosphatase family metal-dependent hydrolase</fullName>
    </submittedName>
</protein>
<organism evidence="10 11">
    <name type="scientific">Oryzihumus leptocrescens</name>
    <dbReference type="NCBI Taxonomy" id="297536"/>
    <lineage>
        <taxon>Bacteria</taxon>
        <taxon>Bacillati</taxon>
        <taxon>Actinomycetota</taxon>
        <taxon>Actinomycetes</taxon>
        <taxon>Micrococcales</taxon>
        <taxon>Intrasporangiaceae</taxon>
        <taxon>Oryzihumus</taxon>
    </lineage>
</organism>
<keyword evidence="3" id="KW-0540">Nuclease</keyword>
<keyword evidence="7" id="KW-0460">Magnesium</keyword>
<accession>A0A542ZJL8</accession>
<keyword evidence="11" id="KW-1185">Reference proteome</keyword>
<comment type="cofactor">
    <cofactor evidence="1">
        <name>Mn(2+)</name>
        <dbReference type="ChEBI" id="CHEBI:29035"/>
    </cofactor>
</comment>
<evidence type="ECO:0000256" key="4">
    <source>
        <dbReference type="ARBA" id="ARBA00022723"/>
    </source>
</evidence>
<dbReference type="Proteomes" id="UP000319514">
    <property type="component" value="Unassembled WGS sequence"/>
</dbReference>
<keyword evidence="5" id="KW-0227">DNA damage</keyword>
<comment type="cofactor">
    <cofactor evidence="2">
        <name>Mg(2+)</name>
        <dbReference type="ChEBI" id="CHEBI:18420"/>
    </cofactor>
</comment>
<reference evidence="10 11" key="1">
    <citation type="submission" date="2019-06" db="EMBL/GenBank/DDBJ databases">
        <title>Sequencing the genomes of 1000 actinobacteria strains.</title>
        <authorList>
            <person name="Klenk H.-P."/>
        </authorList>
    </citation>
    <scope>NUCLEOTIDE SEQUENCE [LARGE SCALE GENOMIC DNA]</scope>
    <source>
        <strain evidence="10 11">DSM 18082</strain>
    </source>
</reference>
<dbReference type="GO" id="GO:0004527">
    <property type="term" value="F:exonuclease activity"/>
    <property type="evidence" value="ECO:0007669"/>
    <property type="project" value="UniProtKB-KW"/>
</dbReference>
<keyword evidence="6 10" id="KW-0378">Hydrolase</keyword>
<dbReference type="Gene3D" id="3.60.10.10">
    <property type="entry name" value="Endonuclease/exonuclease/phosphatase"/>
    <property type="match status" value="1"/>
</dbReference>
<keyword evidence="4" id="KW-0479">Metal-binding</keyword>
<dbReference type="InterPro" id="IPR036691">
    <property type="entry name" value="Endo/exonu/phosph_ase_sf"/>
</dbReference>
<evidence type="ECO:0000256" key="2">
    <source>
        <dbReference type="ARBA" id="ARBA00001946"/>
    </source>
</evidence>
<evidence type="ECO:0000256" key="8">
    <source>
        <dbReference type="ARBA" id="ARBA00023204"/>
    </source>
</evidence>
<gene>
    <name evidence="10" type="ORF">FB474_1946</name>
</gene>
<evidence type="ECO:0000256" key="5">
    <source>
        <dbReference type="ARBA" id="ARBA00022763"/>
    </source>
</evidence>
<dbReference type="Pfam" id="PF03372">
    <property type="entry name" value="Exo_endo_phos"/>
    <property type="match status" value="1"/>
</dbReference>
<keyword evidence="8" id="KW-0234">DNA repair</keyword>
<dbReference type="EMBL" id="VFOQ01000001">
    <property type="protein sequence ID" value="TQL60551.1"/>
    <property type="molecule type" value="Genomic_DNA"/>
</dbReference>
<evidence type="ECO:0000256" key="1">
    <source>
        <dbReference type="ARBA" id="ARBA00001936"/>
    </source>
</evidence>
<name>A0A542ZJL8_9MICO</name>
<evidence type="ECO:0000256" key="7">
    <source>
        <dbReference type="ARBA" id="ARBA00022842"/>
    </source>
</evidence>
<dbReference type="PANTHER" id="PTHR15822:SF4">
    <property type="entry name" value="TYROSYL-DNA PHOSPHODIESTERASE 2"/>
    <property type="match status" value="1"/>
</dbReference>
<evidence type="ECO:0000313" key="11">
    <source>
        <dbReference type="Proteomes" id="UP000319514"/>
    </source>
</evidence>